<evidence type="ECO:0000313" key="2">
    <source>
        <dbReference type="Proteomes" id="UP000655044"/>
    </source>
</evidence>
<protein>
    <recommendedName>
        <fullName evidence="3">DUF3800 domain-containing protein</fullName>
    </recommendedName>
</protein>
<reference evidence="1" key="1">
    <citation type="submission" date="2021-01" db="EMBL/GenBank/DDBJ databases">
        <title>Whole genome shotgun sequence of Planobispora rosea NBRC 15558.</title>
        <authorList>
            <person name="Komaki H."/>
            <person name="Tamura T."/>
        </authorList>
    </citation>
    <scope>NUCLEOTIDE SEQUENCE</scope>
    <source>
        <strain evidence="1">NBRC 15558</strain>
    </source>
</reference>
<evidence type="ECO:0008006" key="3">
    <source>
        <dbReference type="Google" id="ProtNLM"/>
    </source>
</evidence>
<keyword evidence="2" id="KW-1185">Reference proteome</keyword>
<dbReference type="Proteomes" id="UP000655044">
    <property type="component" value="Unassembled WGS sequence"/>
</dbReference>
<sequence>MNPPHSAYVDESMRVSAGLCLMAAVLVPPVLAEVYRDVLRGLLLSNQRRLHWRDEKDRRRVQLIDAIGALRPCGIVIVGTGLDAARQERARRKCVERLLWELGQHHVTDVVFERRGVGLDEGDRAMVVTLRGRHAMTPRLQVSWESPENEPLLWIPDIVAGAASLAEAGQESYWKGLGDELSVQRLDVD</sequence>
<gene>
    <name evidence="1" type="ORF">Pro02_15090</name>
</gene>
<evidence type="ECO:0000313" key="1">
    <source>
        <dbReference type="EMBL" id="GIH83101.1"/>
    </source>
</evidence>
<dbReference type="RefSeq" id="WP_189241726.1">
    <property type="nucleotide sequence ID" value="NZ_BMQP01000003.1"/>
</dbReference>
<accession>A0A8J3WCP6</accession>
<comment type="caution">
    <text evidence="1">The sequence shown here is derived from an EMBL/GenBank/DDBJ whole genome shotgun (WGS) entry which is preliminary data.</text>
</comment>
<dbReference type="AlphaFoldDB" id="A0A8J3WCP6"/>
<name>A0A8J3WCP6_PLARO</name>
<proteinExistence type="predicted"/>
<dbReference type="EMBL" id="BOOI01000011">
    <property type="protein sequence ID" value="GIH83101.1"/>
    <property type="molecule type" value="Genomic_DNA"/>
</dbReference>
<organism evidence="1 2">
    <name type="scientific">Planobispora rosea</name>
    <dbReference type="NCBI Taxonomy" id="35762"/>
    <lineage>
        <taxon>Bacteria</taxon>
        <taxon>Bacillati</taxon>
        <taxon>Actinomycetota</taxon>
        <taxon>Actinomycetes</taxon>
        <taxon>Streptosporangiales</taxon>
        <taxon>Streptosporangiaceae</taxon>
        <taxon>Planobispora</taxon>
    </lineage>
</organism>